<proteinExistence type="predicted"/>
<name>A0A142IIS9_9CAUD</name>
<organism evidence="1 2">
    <name type="scientific">Enterobacteria phage SEGD1</name>
    <dbReference type="NCBI Taxonomy" id="1805456"/>
    <lineage>
        <taxon>Viruses</taxon>
        <taxon>Duplodnaviria</taxon>
        <taxon>Heunggongvirae</taxon>
        <taxon>Uroviricota</taxon>
        <taxon>Caudoviricetes</taxon>
        <taxon>Chimalliviridae</taxon>
        <taxon>Seoulvirus</taxon>
        <taxon>Seoulvirus SPN3US</taxon>
    </lineage>
</organism>
<evidence type="ECO:0000313" key="1">
    <source>
        <dbReference type="EMBL" id="AMR59867.1"/>
    </source>
</evidence>
<dbReference type="Proteomes" id="UP000223976">
    <property type="component" value="Segment"/>
</dbReference>
<accession>A0A142IIS9</accession>
<evidence type="ECO:0000313" key="2">
    <source>
        <dbReference type="Proteomes" id="UP000223976"/>
    </source>
</evidence>
<sequence>MRIKLLTRALTSRIEPEIYTTPTKKNTDGSPIVVGKILNVTTRADGQRVLEIEIDERNRNRFKGISNINPKDDSQVTEWAEMHFEVWHKRRLLLPLKKR</sequence>
<reference evidence="1 2" key="1">
    <citation type="submission" date="2016-02" db="EMBL/GenBank/DDBJ databases">
        <title>Complete genome sequence of a polyvalent bacteriophage, SEGD1, simultaneously inhibiting both Salmonella enterica and Escherichia coli O157:H7.</title>
        <authorList>
            <person name="Fan J."/>
            <person name="Ma J."/>
        </authorList>
    </citation>
    <scope>NUCLEOTIDE SEQUENCE [LARGE SCALE GENOMIC DNA]</scope>
</reference>
<gene>
    <name evidence="1" type="ORF">SEGD1_220</name>
</gene>
<dbReference type="EMBL" id="KU726251">
    <property type="protein sequence ID" value="AMR59867.1"/>
    <property type="molecule type" value="Genomic_DNA"/>
</dbReference>
<protein>
    <submittedName>
        <fullName evidence="1">Uncharacterized protein</fullName>
    </submittedName>
</protein>